<gene>
    <name evidence="1" type="ORF">MNBD_CHLOROFLEXI01-1964</name>
</gene>
<accession>A0A3B0VI05</accession>
<sequence length="156" mass="17043">MADSWAYRDVGIGLQPGRWPVATLDGFTVAQPATFAYQQVGSWEWFGAGTTTFVALRTAPTTLDTLGVVTSLARDAGADVENFTVEEPYTFPLAGTTWLRVNFSYDDPEAGTIWGFLMARVEDGQDIVAWAEAPSSSYNELETAVFLTMIADLTLR</sequence>
<organism evidence="1">
    <name type="scientific">hydrothermal vent metagenome</name>
    <dbReference type="NCBI Taxonomy" id="652676"/>
    <lineage>
        <taxon>unclassified sequences</taxon>
        <taxon>metagenomes</taxon>
        <taxon>ecological metagenomes</taxon>
    </lineage>
</organism>
<dbReference type="EMBL" id="UOEU01001042">
    <property type="protein sequence ID" value="VAW43175.1"/>
    <property type="molecule type" value="Genomic_DNA"/>
</dbReference>
<reference evidence="1" key="1">
    <citation type="submission" date="2018-06" db="EMBL/GenBank/DDBJ databases">
        <authorList>
            <person name="Zhirakovskaya E."/>
        </authorList>
    </citation>
    <scope>NUCLEOTIDE SEQUENCE</scope>
</reference>
<name>A0A3B0VI05_9ZZZZ</name>
<proteinExistence type="predicted"/>
<protein>
    <submittedName>
        <fullName evidence="1">Uncharacterized protein</fullName>
    </submittedName>
</protein>
<dbReference type="AlphaFoldDB" id="A0A3B0VI05"/>
<evidence type="ECO:0000313" key="1">
    <source>
        <dbReference type="EMBL" id="VAW43175.1"/>
    </source>
</evidence>